<dbReference type="InterPro" id="IPR001594">
    <property type="entry name" value="Palmitoyltrfase_DHHC"/>
</dbReference>
<comment type="catalytic activity">
    <reaction evidence="10 11">
        <text>L-cysteinyl-[protein] + hexadecanoyl-CoA = S-hexadecanoyl-L-cysteinyl-[protein] + CoA</text>
        <dbReference type="Rhea" id="RHEA:36683"/>
        <dbReference type="Rhea" id="RHEA-COMP:10131"/>
        <dbReference type="Rhea" id="RHEA-COMP:11032"/>
        <dbReference type="ChEBI" id="CHEBI:29950"/>
        <dbReference type="ChEBI" id="CHEBI:57287"/>
        <dbReference type="ChEBI" id="CHEBI:57379"/>
        <dbReference type="ChEBI" id="CHEBI:74151"/>
        <dbReference type="EC" id="2.3.1.225"/>
    </reaction>
</comment>
<sequence length="559" mass="63230">MCVMCERAALPSQLLAELTAVVLPRPPLVVPHLPCPFVRIFIRTCMANDHPTSSNLEKPKQCRSCFQFFSDASMRSQEKRAQRTKQPWLTLKLSIGIASAIIAYASYVYIGRLCVPMLKRSRNALGGRGMGVGFIIIVILLGFMMIWCYIKVVFTPPGFAKDHVANSAPIYPLSPPQRYTHRNHTAREPTIGMPYEATRKTSAYTFKEHNAPATPHTYSRTPSSSTAPRTDELHVNDGRSLSSVPSIPATFRDPLPTSTLTSPSVSGSPLPSPLTPLTPTTSTPSPEYHPRPSPNTSSRPHAERRVTSSRGKEENRQSDKRRIERRPFWTPILTEEYRYCRRCNLLKPPRAHHCRSCGTNYGRTEAAAGIGQCVGALNHKFFIDFLVWACLFCFWIFTTLVGLNAKAGTGHGSSPSIDPQHIIVIALSGLFTIFTSIMLITHTMLISANMTTVEHMSMRTMKETERGMLAELHPFWAISAKKRTLKEWEKKWGRMEKEGNLWWQGSVRKHWELVMGPNAWTWFLPIGRGTSDGVTFERNPRFDEKGRWRPRVDWPRELQ</sequence>
<keyword evidence="5 11" id="KW-0472">Membrane</keyword>
<dbReference type="PANTHER" id="PTHR22883">
    <property type="entry name" value="ZINC FINGER DHHC DOMAIN CONTAINING PROTEIN"/>
    <property type="match status" value="1"/>
</dbReference>
<gene>
    <name evidence="14" type="ORF">EW146_g1939</name>
</gene>
<name>A0A4S4M8H8_9AGAM</name>
<feature type="transmembrane region" description="Helical" evidence="11">
    <location>
        <begin position="130"/>
        <end position="150"/>
    </location>
</feature>
<dbReference type="GO" id="GO:0019706">
    <property type="term" value="F:protein-cysteine S-palmitoyltransferase activity"/>
    <property type="evidence" value="ECO:0007669"/>
    <property type="project" value="UniProtKB-EC"/>
</dbReference>
<feature type="domain" description="Palmitoyltransferase DHHC" evidence="13">
    <location>
        <begin position="335"/>
        <end position="457"/>
    </location>
</feature>
<keyword evidence="3 11" id="KW-0812">Transmembrane</keyword>
<dbReference type="Proteomes" id="UP000310158">
    <property type="component" value="Unassembled WGS sequence"/>
</dbReference>
<comment type="subcellular location">
    <subcellularLocation>
        <location evidence="1">Membrane</location>
        <topology evidence="1">Multi-pass membrane protein</topology>
    </subcellularLocation>
</comment>
<evidence type="ECO:0000256" key="7">
    <source>
        <dbReference type="ARBA" id="ARBA00023288"/>
    </source>
</evidence>
<accession>A0A4S4M8H8</accession>
<dbReference type="GO" id="GO:0006612">
    <property type="term" value="P:protein targeting to membrane"/>
    <property type="evidence" value="ECO:0007669"/>
    <property type="project" value="TreeGrafter"/>
</dbReference>
<evidence type="ECO:0000256" key="3">
    <source>
        <dbReference type="ARBA" id="ARBA00022692"/>
    </source>
</evidence>
<dbReference type="InterPro" id="IPR039859">
    <property type="entry name" value="PFA4/ZDH16/20/ERF2-like"/>
</dbReference>
<keyword evidence="8 11" id="KW-0012">Acyltransferase</keyword>
<dbReference type="EMBL" id="SGPL01000053">
    <property type="protein sequence ID" value="THH19180.1"/>
    <property type="molecule type" value="Genomic_DNA"/>
</dbReference>
<organism evidence="14 15">
    <name type="scientific">Bondarzewia mesenterica</name>
    <dbReference type="NCBI Taxonomy" id="1095465"/>
    <lineage>
        <taxon>Eukaryota</taxon>
        <taxon>Fungi</taxon>
        <taxon>Dikarya</taxon>
        <taxon>Basidiomycota</taxon>
        <taxon>Agaricomycotina</taxon>
        <taxon>Agaricomycetes</taxon>
        <taxon>Russulales</taxon>
        <taxon>Bondarzewiaceae</taxon>
        <taxon>Bondarzewia</taxon>
    </lineage>
</organism>
<feature type="transmembrane region" description="Helical" evidence="11">
    <location>
        <begin position="381"/>
        <end position="401"/>
    </location>
</feature>
<feature type="compositionally biased region" description="Low complexity" evidence="12">
    <location>
        <begin position="217"/>
        <end position="228"/>
    </location>
</feature>
<evidence type="ECO:0000256" key="5">
    <source>
        <dbReference type="ARBA" id="ARBA00023136"/>
    </source>
</evidence>
<feature type="transmembrane region" description="Helical" evidence="11">
    <location>
        <begin position="89"/>
        <end position="110"/>
    </location>
</feature>
<dbReference type="GO" id="GO:0005783">
    <property type="term" value="C:endoplasmic reticulum"/>
    <property type="evidence" value="ECO:0007669"/>
    <property type="project" value="TreeGrafter"/>
</dbReference>
<comment type="domain">
    <text evidence="11">The DHHC domain is required for palmitoyltransferase activity.</text>
</comment>
<keyword evidence="6" id="KW-0564">Palmitate</keyword>
<keyword evidence="15" id="KW-1185">Reference proteome</keyword>
<evidence type="ECO:0000313" key="14">
    <source>
        <dbReference type="EMBL" id="THH19180.1"/>
    </source>
</evidence>
<comment type="similarity">
    <text evidence="9">Belongs to the DHHC palmitoyltransferase family. PFA5 subfamily.</text>
</comment>
<dbReference type="GO" id="GO:0016020">
    <property type="term" value="C:membrane"/>
    <property type="evidence" value="ECO:0007669"/>
    <property type="project" value="UniProtKB-SubCell"/>
</dbReference>
<feature type="region of interest" description="Disordered" evidence="12">
    <location>
        <begin position="209"/>
        <end position="321"/>
    </location>
</feature>
<dbReference type="Pfam" id="PF01529">
    <property type="entry name" value="DHHC"/>
    <property type="match status" value="1"/>
</dbReference>
<evidence type="ECO:0000259" key="13">
    <source>
        <dbReference type="Pfam" id="PF01529"/>
    </source>
</evidence>
<evidence type="ECO:0000256" key="6">
    <source>
        <dbReference type="ARBA" id="ARBA00023139"/>
    </source>
</evidence>
<evidence type="ECO:0000256" key="11">
    <source>
        <dbReference type="RuleBase" id="RU079119"/>
    </source>
</evidence>
<proteinExistence type="inferred from homology"/>
<evidence type="ECO:0000256" key="12">
    <source>
        <dbReference type="SAM" id="MobiDB-lite"/>
    </source>
</evidence>
<keyword evidence="2 11" id="KW-0808">Transferase</keyword>
<feature type="compositionally biased region" description="Low complexity" evidence="12">
    <location>
        <begin position="277"/>
        <end position="286"/>
    </location>
</feature>
<evidence type="ECO:0000256" key="2">
    <source>
        <dbReference type="ARBA" id="ARBA00022679"/>
    </source>
</evidence>
<feature type="transmembrane region" description="Helical" evidence="11">
    <location>
        <begin position="421"/>
        <end position="440"/>
    </location>
</feature>
<feature type="region of interest" description="Disordered" evidence="12">
    <location>
        <begin position="175"/>
        <end position="194"/>
    </location>
</feature>
<comment type="caution">
    <text evidence="14">The sequence shown here is derived from an EMBL/GenBank/DDBJ whole genome shotgun (WGS) entry which is preliminary data.</text>
</comment>
<dbReference type="EC" id="2.3.1.225" evidence="11"/>
<dbReference type="AlphaFoldDB" id="A0A4S4M8H8"/>
<protein>
    <recommendedName>
        <fullName evidence="11">Palmitoyltransferase</fullName>
        <ecNumber evidence="11">2.3.1.225</ecNumber>
    </recommendedName>
</protein>
<evidence type="ECO:0000256" key="1">
    <source>
        <dbReference type="ARBA" id="ARBA00004141"/>
    </source>
</evidence>
<evidence type="ECO:0000256" key="8">
    <source>
        <dbReference type="ARBA" id="ARBA00023315"/>
    </source>
</evidence>
<reference evidence="14 15" key="1">
    <citation type="submission" date="2019-02" db="EMBL/GenBank/DDBJ databases">
        <title>Genome sequencing of the rare red list fungi Bondarzewia mesenterica.</title>
        <authorList>
            <person name="Buettner E."/>
            <person name="Kellner H."/>
        </authorList>
    </citation>
    <scope>NUCLEOTIDE SEQUENCE [LARGE SCALE GENOMIC DNA]</scope>
    <source>
        <strain evidence="14 15">DSM 108281</strain>
    </source>
</reference>
<evidence type="ECO:0000313" key="15">
    <source>
        <dbReference type="Proteomes" id="UP000310158"/>
    </source>
</evidence>
<feature type="compositionally biased region" description="Low complexity" evidence="12">
    <location>
        <begin position="254"/>
        <end position="269"/>
    </location>
</feature>
<feature type="compositionally biased region" description="Basic and acidic residues" evidence="12">
    <location>
        <begin position="300"/>
        <end position="321"/>
    </location>
</feature>
<dbReference type="PANTHER" id="PTHR22883:SF23">
    <property type="entry name" value="PALMITOYLTRANSFERASE ZDHHC6"/>
    <property type="match status" value="1"/>
</dbReference>
<keyword evidence="7" id="KW-0449">Lipoprotein</keyword>
<dbReference type="OrthoDB" id="1436450at2759"/>
<keyword evidence="4 11" id="KW-1133">Transmembrane helix</keyword>
<evidence type="ECO:0000256" key="4">
    <source>
        <dbReference type="ARBA" id="ARBA00022989"/>
    </source>
</evidence>
<evidence type="ECO:0000256" key="9">
    <source>
        <dbReference type="ARBA" id="ARBA00038298"/>
    </source>
</evidence>
<dbReference type="GO" id="GO:0005794">
    <property type="term" value="C:Golgi apparatus"/>
    <property type="evidence" value="ECO:0007669"/>
    <property type="project" value="TreeGrafter"/>
</dbReference>
<dbReference type="PROSITE" id="PS50216">
    <property type="entry name" value="DHHC"/>
    <property type="match status" value="1"/>
</dbReference>
<evidence type="ECO:0000256" key="10">
    <source>
        <dbReference type="ARBA" id="ARBA00048048"/>
    </source>
</evidence>